<feature type="non-terminal residue" evidence="3">
    <location>
        <position position="602"/>
    </location>
</feature>
<feature type="region of interest" description="Disordered" evidence="1">
    <location>
        <begin position="545"/>
        <end position="602"/>
    </location>
</feature>
<sequence length="602" mass="69411">MSSVAHRTRPLACRFKMNDPIPSRLMRQANALNRRRWPIAILPNEILTYIFKLWFESYSPYICLPELSVACVCRHWRRLALGERQLWSKINLNWCDELIDIFAERSSPSLLTLSIPYYNYALPLWAIDFVKTRVDRIQKIRIPYWMDSLNDPEVQSPDIRRMLNQKFPALEELEITFPRVNPEIPPINVVIEPYFMEHNFPVLTHLSLSRLPGMEPWISSNRLRYLNLDLRLFYQYSITPEESLSQGVYSILCSNSSSLEELILTGDLARRFSPLRDWPKNDLHLECLRVLKLKALMINWIPSFFERVLVPVTTRFSMECWDPFGLSMEVEQLIDGEFFPTTYIPCVLLMKRSTRELRFALGNPIARMRSPAIFIHGLDDHKRELFNITVGIPTAPPPTSLSFADDVALWEVISEFLRDPGFSLVKDLTIKASASTIPAPEWVFYSIGRHWGRYLQSLTLSQLDPTELFDLFEAPILDVHPKYQALKSLSFEKLKIDPEKLAEFLDKRMEDGRPIESLRFVKVETSEAGFGLGHFQGMVDHVSIIDCDPQSDSGDESAEGDDEDDEDEDAEGETDDDVDAEEDEDNGEGEAEDQMPANAAYT</sequence>
<evidence type="ECO:0000313" key="3">
    <source>
        <dbReference type="EMBL" id="KZS98832.1"/>
    </source>
</evidence>
<dbReference type="Proteomes" id="UP000076722">
    <property type="component" value="Unassembled WGS sequence"/>
</dbReference>
<dbReference type="Gene3D" id="1.20.1280.50">
    <property type="match status" value="1"/>
</dbReference>
<evidence type="ECO:0000259" key="2">
    <source>
        <dbReference type="Pfam" id="PF12937"/>
    </source>
</evidence>
<dbReference type="AlphaFoldDB" id="A0A165ADH5"/>
<dbReference type="EMBL" id="KV419394">
    <property type="protein sequence ID" value="KZS98832.1"/>
    <property type="molecule type" value="Genomic_DNA"/>
</dbReference>
<gene>
    <name evidence="3" type="ORF">SISNIDRAFT_447657</name>
</gene>
<protein>
    <recommendedName>
        <fullName evidence="2">F-box domain-containing protein</fullName>
    </recommendedName>
</protein>
<dbReference type="Pfam" id="PF12937">
    <property type="entry name" value="F-box-like"/>
    <property type="match status" value="1"/>
</dbReference>
<reference evidence="3 4" key="1">
    <citation type="journal article" date="2016" name="Mol. Biol. Evol.">
        <title>Comparative Genomics of Early-Diverging Mushroom-Forming Fungi Provides Insights into the Origins of Lignocellulose Decay Capabilities.</title>
        <authorList>
            <person name="Nagy L.G."/>
            <person name="Riley R."/>
            <person name="Tritt A."/>
            <person name="Adam C."/>
            <person name="Daum C."/>
            <person name="Floudas D."/>
            <person name="Sun H."/>
            <person name="Yadav J.S."/>
            <person name="Pangilinan J."/>
            <person name="Larsson K.H."/>
            <person name="Matsuura K."/>
            <person name="Barry K."/>
            <person name="Labutti K."/>
            <person name="Kuo R."/>
            <person name="Ohm R.A."/>
            <person name="Bhattacharya S.S."/>
            <person name="Shirouzu T."/>
            <person name="Yoshinaga Y."/>
            <person name="Martin F.M."/>
            <person name="Grigoriev I.V."/>
            <person name="Hibbett D.S."/>
        </authorList>
    </citation>
    <scope>NUCLEOTIDE SEQUENCE [LARGE SCALE GENOMIC DNA]</scope>
    <source>
        <strain evidence="3 4">HHB9708</strain>
    </source>
</reference>
<feature type="domain" description="F-box" evidence="2">
    <location>
        <begin position="40"/>
        <end position="92"/>
    </location>
</feature>
<keyword evidence="4" id="KW-1185">Reference proteome</keyword>
<accession>A0A165ADH5</accession>
<evidence type="ECO:0000313" key="4">
    <source>
        <dbReference type="Proteomes" id="UP000076722"/>
    </source>
</evidence>
<dbReference type="OrthoDB" id="3365698at2759"/>
<feature type="compositionally biased region" description="Acidic residues" evidence="1">
    <location>
        <begin position="553"/>
        <end position="593"/>
    </location>
</feature>
<evidence type="ECO:0000256" key="1">
    <source>
        <dbReference type="SAM" id="MobiDB-lite"/>
    </source>
</evidence>
<proteinExistence type="predicted"/>
<dbReference type="InterPro" id="IPR001810">
    <property type="entry name" value="F-box_dom"/>
</dbReference>
<organism evidence="3 4">
    <name type="scientific">Sistotremastrum niveocremeum HHB9708</name>
    <dbReference type="NCBI Taxonomy" id="1314777"/>
    <lineage>
        <taxon>Eukaryota</taxon>
        <taxon>Fungi</taxon>
        <taxon>Dikarya</taxon>
        <taxon>Basidiomycota</taxon>
        <taxon>Agaricomycotina</taxon>
        <taxon>Agaricomycetes</taxon>
        <taxon>Sistotremastrales</taxon>
        <taxon>Sistotremastraceae</taxon>
        <taxon>Sertulicium</taxon>
        <taxon>Sertulicium niveocremeum</taxon>
    </lineage>
</organism>
<name>A0A165ADH5_9AGAM</name>